<dbReference type="RefSeq" id="XP_025412094.1">
    <property type="nucleotide sequence ID" value="XM_025556309.1"/>
</dbReference>
<gene>
    <name evidence="4" type="primary">LOC112684674</name>
</gene>
<feature type="region of interest" description="Disordered" evidence="2">
    <location>
        <begin position="262"/>
        <end position="339"/>
    </location>
</feature>
<feature type="region of interest" description="Disordered" evidence="2">
    <location>
        <begin position="35"/>
        <end position="84"/>
    </location>
</feature>
<feature type="compositionally biased region" description="Acidic residues" evidence="2">
    <location>
        <begin position="69"/>
        <end position="84"/>
    </location>
</feature>
<sequence length="548" mass="62505">MDYDLSFRRFSDANNNLFSFVPTNGESDSHANVLVSSNSPKPITSKVLTNDGTKTNYVHNLNDEKSLESEDSETERDGQDESDDGYVVFLGEKEEDLDDLDKLMDIMEAEINGVYVKPSKKNKKSIKQNNKNKNEKSTELKIKNKLTVNVGEPNVITPKVVNNLTPLINPLEEELETIKTLEEIRKSPAQCILLNSCVPLKSPLIRNRKKSISPDSKLRKRSPSRSPLRRFPTPDGYRYSPFSSRAYRSSISPRISLKRLSPLKENNLSPRRYSPLKSRCLYRSPSPKRSRRSLSKDISPTRRGLSPLKRRSKSLLNIKSKSRSPSPLKKVIRSRSVSSNVRRKNNKILDDEYLKKKEKFKLANKQIEYRSIDPVLKAKKTVTIQNNDLVNLRTELKRKRALRLNTIQVEIKKKPKSFYPVRLLQSAIRGVVKSSGSNEVKSTSMIQVEVKKKPKSFYPARLLQSAIRDIVGFSGANKVKRKNHSKIPETSIKTEGQEVYDNEGESYTNVKKPEAKLKNVPMHFGTIVNSGNTIQKECKKIKNPIIWP</sequence>
<dbReference type="AlphaFoldDB" id="A0A8B8FMD2"/>
<organism evidence="3 4">
    <name type="scientific">Sipha flava</name>
    <name type="common">yellow sugarcane aphid</name>
    <dbReference type="NCBI Taxonomy" id="143950"/>
    <lineage>
        <taxon>Eukaryota</taxon>
        <taxon>Metazoa</taxon>
        <taxon>Ecdysozoa</taxon>
        <taxon>Arthropoda</taxon>
        <taxon>Hexapoda</taxon>
        <taxon>Insecta</taxon>
        <taxon>Pterygota</taxon>
        <taxon>Neoptera</taxon>
        <taxon>Paraneoptera</taxon>
        <taxon>Hemiptera</taxon>
        <taxon>Sternorrhyncha</taxon>
        <taxon>Aphidomorpha</taxon>
        <taxon>Aphidoidea</taxon>
        <taxon>Aphididae</taxon>
        <taxon>Sipha</taxon>
    </lineage>
</organism>
<dbReference type="Proteomes" id="UP000694846">
    <property type="component" value="Unplaced"/>
</dbReference>
<evidence type="ECO:0000256" key="1">
    <source>
        <dbReference type="SAM" id="Coils"/>
    </source>
</evidence>
<feature type="coiled-coil region" evidence="1">
    <location>
        <begin position="90"/>
        <end position="143"/>
    </location>
</feature>
<feature type="compositionally biased region" description="Low complexity" evidence="2">
    <location>
        <begin position="224"/>
        <end position="234"/>
    </location>
</feature>
<dbReference type="GeneID" id="112684674"/>
<reference evidence="4" key="1">
    <citation type="submission" date="2025-08" db="UniProtKB">
        <authorList>
            <consortium name="RefSeq"/>
        </authorList>
    </citation>
    <scope>IDENTIFICATION</scope>
    <source>
        <tissue evidence="4">Whole body</tissue>
    </source>
</reference>
<evidence type="ECO:0000313" key="3">
    <source>
        <dbReference type="Proteomes" id="UP000694846"/>
    </source>
</evidence>
<keyword evidence="3" id="KW-1185">Reference proteome</keyword>
<proteinExistence type="predicted"/>
<feature type="compositionally biased region" description="Low complexity" evidence="2">
    <location>
        <begin position="323"/>
        <end position="339"/>
    </location>
</feature>
<feature type="compositionally biased region" description="Polar residues" evidence="2">
    <location>
        <begin position="35"/>
        <end position="59"/>
    </location>
</feature>
<protein>
    <submittedName>
        <fullName evidence="4">Uncharacterized protein LOC112684674</fullName>
    </submittedName>
</protein>
<feature type="region of interest" description="Disordered" evidence="2">
    <location>
        <begin position="208"/>
        <end position="243"/>
    </location>
</feature>
<keyword evidence="1" id="KW-0175">Coiled coil</keyword>
<dbReference type="OrthoDB" id="7699082at2759"/>
<name>A0A8B8FMD2_9HEMI</name>
<accession>A0A8B8FMD2</accession>
<evidence type="ECO:0000313" key="4">
    <source>
        <dbReference type="RefSeq" id="XP_025412094.1"/>
    </source>
</evidence>
<evidence type="ECO:0000256" key="2">
    <source>
        <dbReference type="SAM" id="MobiDB-lite"/>
    </source>
</evidence>